<dbReference type="OrthoDB" id="1253990at2"/>
<protein>
    <submittedName>
        <fullName evidence="3">CinA family protein</fullName>
    </submittedName>
</protein>
<evidence type="ECO:0000313" key="4">
    <source>
        <dbReference type="Proteomes" id="UP000253790"/>
    </source>
</evidence>
<dbReference type="Pfam" id="PF02464">
    <property type="entry name" value="CinA"/>
    <property type="match status" value="1"/>
</dbReference>
<dbReference type="Proteomes" id="UP000253790">
    <property type="component" value="Chromosome"/>
</dbReference>
<evidence type="ECO:0000313" key="3">
    <source>
        <dbReference type="EMBL" id="AXH95319.1"/>
    </source>
</evidence>
<dbReference type="NCBIfam" id="TIGR00199">
    <property type="entry name" value="PncC_domain"/>
    <property type="match status" value="1"/>
</dbReference>
<keyword evidence="4" id="KW-1185">Reference proteome</keyword>
<gene>
    <name evidence="3" type="ORF">DV701_03465</name>
</gene>
<organism evidence="3 4">
    <name type="scientific">Ornithinimicrobium avium</name>
    <dbReference type="NCBI Taxonomy" id="2283195"/>
    <lineage>
        <taxon>Bacteria</taxon>
        <taxon>Bacillati</taxon>
        <taxon>Actinomycetota</taxon>
        <taxon>Actinomycetes</taxon>
        <taxon>Micrococcales</taxon>
        <taxon>Ornithinimicrobiaceae</taxon>
        <taxon>Ornithinimicrobium</taxon>
    </lineage>
</organism>
<dbReference type="Gene3D" id="3.90.950.20">
    <property type="entry name" value="CinA-like"/>
    <property type="match status" value="1"/>
</dbReference>
<evidence type="ECO:0000259" key="2">
    <source>
        <dbReference type="Pfam" id="PF02464"/>
    </source>
</evidence>
<dbReference type="InterPro" id="IPR008136">
    <property type="entry name" value="CinA_C"/>
</dbReference>
<proteinExistence type="predicted"/>
<name>A0A345NJW1_9MICO</name>
<evidence type="ECO:0000256" key="1">
    <source>
        <dbReference type="SAM" id="MobiDB-lite"/>
    </source>
</evidence>
<dbReference type="AlphaFoldDB" id="A0A345NJW1"/>
<dbReference type="SUPFAM" id="SSF142433">
    <property type="entry name" value="CinA-like"/>
    <property type="match status" value="1"/>
</dbReference>
<feature type="region of interest" description="Disordered" evidence="1">
    <location>
        <begin position="1"/>
        <end position="20"/>
    </location>
</feature>
<dbReference type="KEGG" id="orn:DV701_03465"/>
<feature type="domain" description="CinA C-terminal" evidence="2">
    <location>
        <begin position="5"/>
        <end position="150"/>
    </location>
</feature>
<dbReference type="EMBL" id="CP031229">
    <property type="protein sequence ID" value="AXH95319.1"/>
    <property type="molecule type" value="Genomic_DNA"/>
</dbReference>
<dbReference type="InterPro" id="IPR036653">
    <property type="entry name" value="CinA-like_C"/>
</dbReference>
<accession>A0A345NJW1</accession>
<sequence>MTRTQDLASRVGASARRSGLTVGTAESLTGGTVATALAAAPQASEWFQGSVVAYSPRVKQDVLGVTPGPVLTERCALEMARGAARLLEVDAAVSATGVGGPDPEEGEPPGTVWVAVVAPAGETCHRLALRGSPAEVVELAAEHALELLLGSLAVEDGFSEE</sequence>
<reference evidence="3 4" key="1">
    <citation type="submission" date="2018-07" db="EMBL/GenBank/DDBJ databases">
        <title>Complete genome sequencing of Ornithinimicrobium sp. AMA3305.</title>
        <authorList>
            <person name="Bae J.-W."/>
        </authorList>
    </citation>
    <scope>NUCLEOTIDE SEQUENCE [LARGE SCALE GENOMIC DNA]</scope>
    <source>
        <strain evidence="3 4">AMA3305</strain>
    </source>
</reference>
<dbReference type="RefSeq" id="WP_114927084.1">
    <property type="nucleotide sequence ID" value="NZ_CP031229.1"/>
</dbReference>